<proteinExistence type="predicted"/>
<dbReference type="EMBL" id="CAJVPP010027042">
    <property type="protein sequence ID" value="CAG8754900.1"/>
    <property type="molecule type" value="Genomic_DNA"/>
</dbReference>
<name>A0A9N9IWS7_FUNMO</name>
<accession>A0A9N9IWS7</accession>
<organism evidence="1 2">
    <name type="scientific">Funneliformis mosseae</name>
    <name type="common">Endomycorrhizal fungus</name>
    <name type="synonym">Glomus mosseae</name>
    <dbReference type="NCBI Taxonomy" id="27381"/>
    <lineage>
        <taxon>Eukaryota</taxon>
        <taxon>Fungi</taxon>
        <taxon>Fungi incertae sedis</taxon>
        <taxon>Mucoromycota</taxon>
        <taxon>Glomeromycotina</taxon>
        <taxon>Glomeromycetes</taxon>
        <taxon>Glomerales</taxon>
        <taxon>Glomeraceae</taxon>
        <taxon>Funneliformis</taxon>
    </lineage>
</organism>
<gene>
    <name evidence="1" type="ORF">FMOSSE_LOCUS16843</name>
</gene>
<dbReference type="Proteomes" id="UP000789375">
    <property type="component" value="Unassembled WGS sequence"/>
</dbReference>
<feature type="non-terminal residue" evidence="1">
    <location>
        <position position="63"/>
    </location>
</feature>
<dbReference type="AlphaFoldDB" id="A0A9N9IWS7"/>
<comment type="caution">
    <text evidence="1">The sequence shown here is derived from an EMBL/GenBank/DDBJ whole genome shotgun (WGS) entry which is preliminary data.</text>
</comment>
<feature type="non-terminal residue" evidence="1">
    <location>
        <position position="1"/>
    </location>
</feature>
<evidence type="ECO:0000313" key="2">
    <source>
        <dbReference type="Proteomes" id="UP000789375"/>
    </source>
</evidence>
<reference evidence="1" key="1">
    <citation type="submission" date="2021-06" db="EMBL/GenBank/DDBJ databases">
        <authorList>
            <person name="Kallberg Y."/>
            <person name="Tangrot J."/>
            <person name="Rosling A."/>
        </authorList>
    </citation>
    <scope>NUCLEOTIDE SEQUENCE</scope>
    <source>
        <strain evidence="1">87-6 pot B 2015</strain>
    </source>
</reference>
<evidence type="ECO:0000313" key="1">
    <source>
        <dbReference type="EMBL" id="CAG8754900.1"/>
    </source>
</evidence>
<protein>
    <submittedName>
        <fullName evidence="1">2618_t:CDS:1</fullName>
    </submittedName>
</protein>
<keyword evidence="2" id="KW-1185">Reference proteome</keyword>
<sequence>NEVIPAVDITNFRNAYVIQTINRVVLERHEFVIDNVDLNGHVLNPSVSIAIDFEKWPLAFKQC</sequence>